<accession>A0A1S8MQI3</accession>
<dbReference type="PANTHER" id="PTHR47504:SF5">
    <property type="entry name" value="RIGHT ORIGIN-BINDING PROTEIN"/>
    <property type="match status" value="1"/>
</dbReference>
<proteinExistence type="predicted"/>
<dbReference type="PROSITE" id="PS00041">
    <property type="entry name" value="HTH_ARAC_FAMILY_1"/>
    <property type="match status" value="1"/>
</dbReference>
<evidence type="ECO:0000256" key="1">
    <source>
        <dbReference type="ARBA" id="ARBA00023015"/>
    </source>
</evidence>
<dbReference type="SMART" id="SM00342">
    <property type="entry name" value="HTH_ARAC"/>
    <property type="match status" value="1"/>
</dbReference>
<dbReference type="SMART" id="SM00871">
    <property type="entry name" value="AraC_E_bind"/>
    <property type="match status" value="1"/>
</dbReference>
<dbReference type="GO" id="GO:0003700">
    <property type="term" value="F:DNA-binding transcription factor activity"/>
    <property type="evidence" value="ECO:0007669"/>
    <property type="project" value="InterPro"/>
</dbReference>
<evidence type="ECO:0000256" key="2">
    <source>
        <dbReference type="ARBA" id="ARBA00023125"/>
    </source>
</evidence>
<name>A0A1S8MQI3_CLOSA</name>
<dbReference type="InterPro" id="IPR018062">
    <property type="entry name" value="HTH_AraC-typ_CS"/>
</dbReference>
<protein>
    <submittedName>
        <fullName evidence="5">Right origin-binding protein</fullName>
    </submittedName>
</protein>
<dbReference type="Gene3D" id="3.20.80.10">
    <property type="entry name" value="Regulatory factor, effector binding domain"/>
    <property type="match status" value="1"/>
</dbReference>
<keyword evidence="2" id="KW-0238">DNA-binding</keyword>
<feature type="domain" description="HTH araC/xylS-type" evidence="4">
    <location>
        <begin position="8"/>
        <end position="105"/>
    </location>
</feature>
<dbReference type="Pfam" id="PF12833">
    <property type="entry name" value="HTH_18"/>
    <property type="match status" value="1"/>
</dbReference>
<dbReference type="STRING" id="169679.CSACC_09980"/>
<dbReference type="InterPro" id="IPR010499">
    <property type="entry name" value="AraC_E-bd"/>
</dbReference>
<evidence type="ECO:0000256" key="3">
    <source>
        <dbReference type="ARBA" id="ARBA00023163"/>
    </source>
</evidence>
<evidence type="ECO:0000259" key="4">
    <source>
        <dbReference type="PROSITE" id="PS01124"/>
    </source>
</evidence>
<dbReference type="PROSITE" id="PS01124">
    <property type="entry name" value="HTH_ARAC_FAMILY_2"/>
    <property type="match status" value="1"/>
</dbReference>
<keyword evidence="1" id="KW-0805">Transcription regulation</keyword>
<reference evidence="5 6" key="1">
    <citation type="submission" date="2016-05" db="EMBL/GenBank/DDBJ databases">
        <title>Microbial solvent formation.</title>
        <authorList>
            <person name="Poehlein A."/>
            <person name="Montoya Solano J.D."/>
            <person name="Flitsch S."/>
            <person name="Krabben P."/>
            <person name="Duerre P."/>
            <person name="Daniel R."/>
        </authorList>
    </citation>
    <scope>NUCLEOTIDE SEQUENCE [LARGE SCALE GENOMIC DNA]</scope>
    <source>
        <strain evidence="5 6">L1-8</strain>
    </source>
</reference>
<dbReference type="InterPro" id="IPR009057">
    <property type="entry name" value="Homeodomain-like_sf"/>
</dbReference>
<evidence type="ECO:0000313" key="6">
    <source>
        <dbReference type="Proteomes" id="UP000191154"/>
    </source>
</evidence>
<dbReference type="InterPro" id="IPR050959">
    <property type="entry name" value="MarA-like"/>
</dbReference>
<sequence length="289" mass="32947">MDWLNAMNNAVEYIEDHITEKIDIEKVAKVALSSTFHFQRMYHMITGVTIGEYIRRRRLTLAAQDIVSGEKIINVAYKYGYETPEAFTKAFGKMYGISPSAARESGANLKSYPKLTFHISIKGDKEMNYKIFDKGSFKVVGKQTRITMADEQNFNQVPEFWHDCMDDGSYELLSSKAGNLGVLGVSKDFDKCTQEFNYMIAVEEVNEPLPKGYISATIPASTWAAFESVGPLPEASHELLRRIYSEWMPSMGYQHECAPDLEIYPVGDMFADDYKCEFWIPIKKYNGCK</sequence>
<dbReference type="InterPro" id="IPR011256">
    <property type="entry name" value="Reg_factor_effector_dom_sf"/>
</dbReference>
<dbReference type="InterPro" id="IPR020449">
    <property type="entry name" value="Tscrpt_reg_AraC-type_HTH"/>
</dbReference>
<keyword evidence="3" id="KW-0804">Transcription</keyword>
<dbReference type="Proteomes" id="UP000191154">
    <property type="component" value="Unassembled WGS sequence"/>
</dbReference>
<dbReference type="SUPFAM" id="SSF46689">
    <property type="entry name" value="Homeodomain-like"/>
    <property type="match status" value="2"/>
</dbReference>
<dbReference type="EMBL" id="LZYZ01000010">
    <property type="protein sequence ID" value="OOM06453.1"/>
    <property type="molecule type" value="Genomic_DNA"/>
</dbReference>
<evidence type="ECO:0000313" key="5">
    <source>
        <dbReference type="EMBL" id="OOM06453.1"/>
    </source>
</evidence>
<dbReference type="PRINTS" id="PR00032">
    <property type="entry name" value="HTHARAC"/>
</dbReference>
<dbReference type="InterPro" id="IPR018060">
    <property type="entry name" value="HTH_AraC"/>
</dbReference>
<dbReference type="GO" id="GO:0043565">
    <property type="term" value="F:sequence-specific DNA binding"/>
    <property type="evidence" value="ECO:0007669"/>
    <property type="project" value="InterPro"/>
</dbReference>
<dbReference type="RefSeq" id="WP_077867348.1">
    <property type="nucleotide sequence ID" value="NZ_LZYZ01000010.1"/>
</dbReference>
<dbReference type="Pfam" id="PF14526">
    <property type="entry name" value="Cass2"/>
    <property type="match status" value="1"/>
</dbReference>
<organism evidence="5 6">
    <name type="scientific">Clostridium saccharobutylicum</name>
    <dbReference type="NCBI Taxonomy" id="169679"/>
    <lineage>
        <taxon>Bacteria</taxon>
        <taxon>Bacillati</taxon>
        <taxon>Bacillota</taxon>
        <taxon>Clostridia</taxon>
        <taxon>Eubacteriales</taxon>
        <taxon>Clostridiaceae</taxon>
        <taxon>Clostridium</taxon>
    </lineage>
</organism>
<dbReference type="Gene3D" id="1.10.10.60">
    <property type="entry name" value="Homeodomain-like"/>
    <property type="match status" value="2"/>
</dbReference>
<dbReference type="InterPro" id="IPR029441">
    <property type="entry name" value="Cass2"/>
</dbReference>
<dbReference type="PANTHER" id="PTHR47504">
    <property type="entry name" value="RIGHT ORIGIN-BINDING PROTEIN"/>
    <property type="match status" value="1"/>
</dbReference>
<dbReference type="AlphaFoldDB" id="A0A1S8MQI3"/>
<gene>
    <name evidence="5" type="primary">rob_3</name>
    <name evidence="5" type="ORF">CLOSAC_43730</name>
</gene>
<dbReference type="SUPFAM" id="SSF55136">
    <property type="entry name" value="Probable bacterial effector-binding domain"/>
    <property type="match status" value="1"/>
</dbReference>
<comment type="caution">
    <text evidence="5">The sequence shown here is derived from an EMBL/GenBank/DDBJ whole genome shotgun (WGS) entry which is preliminary data.</text>
</comment>